<dbReference type="GeneID" id="36540323"/>
<feature type="transmembrane region" description="Helical" evidence="2">
    <location>
        <begin position="59"/>
        <end position="75"/>
    </location>
</feature>
<proteinExistence type="predicted"/>
<reference evidence="3" key="1">
    <citation type="submission" date="2016-12" db="EMBL/GenBank/DDBJ databases">
        <title>The genomes of Aspergillus section Nigri reveals drivers in fungal speciation.</title>
        <authorList>
            <consortium name="DOE Joint Genome Institute"/>
            <person name="Vesth T.C."/>
            <person name="Nybo J."/>
            <person name="Theobald S."/>
            <person name="Brandl J."/>
            <person name="Frisvad J.C."/>
            <person name="Nielsen K.F."/>
            <person name="Lyhne E.K."/>
            <person name="Kogle M.E."/>
            <person name="Kuo A."/>
            <person name="Riley R."/>
            <person name="Clum A."/>
            <person name="Nolan M."/>
            <person name="Lipzen A."/>
            <person name="Salamov A."/>
            <person name="Henrissat B."/>
            <person name="Wiebenga A."/>
            <person name="De vries R.P."/>
            <person name="Grigoriev I.V."/>
            <person name="Mortensen U.H."/>
            <person name="Andersen M.R."/>
            <person name="Baker S.E."/>
        </authorList>
    </citation>
    <scope>NUCLEOTIDE SEQUENCE</scope>
    <source>
        <strain evidence="3">IBT 28561</strain>
    </source>
</reference>
<keyword evidence="2" id="KW-0812">Transmembrane</keyword>
<sequence>MRIRQWQGQGWATACPSQTDRSKNRMINEKRTNRPNNYTLVSLLTLVCAPNRAFPQKKCLLFFFFFSLFLFPFLGQPGRLPSRSKAKWVRSNPKHRKNATGLIGRLEREAGVVSGDQAGSARMPREVKAVQDPLRRQRSSMSDEEIREPSSWVCREQRKKNNNEETNKEKNDKIRGASYVICYDGWRGFPPVDTYDSPFLSARAAVVGGYHIISYHIMIRIRA</sequence>
<evidence type="ECO:0000313" key="4">
    <source>
        <dbReference type="Proteomes" id="UP000234254"/>
    </source>
</evidence>
<feature type="compositionally biased region" description="Basic and acidic residues" evidence="1">
    <location>
        <begin position="123"/>
        <end position="135"/>
    </location>
</feature>
<keyword evidence="2" id="KW-1133">Transmembrane helix</keyword>
<dbReference type="Proteomes" id="UP000234254">
    <property type="component" value="Unassembled WGS sequence"/>
</dbReference>
<protein>
    <submittedName>
        <fullName evidence="3">Uncharacterized protein</fullName>
    </submittedName>
</protein>
<evidence type="ECO:0000313" key="3">
    <source>
        <dbReference type="EMBL" id="PKY04046.1"/>
    </source>
</evidence>
<dbReference type="VEuPathDB" id="FungiDB:P168DRAFT_150996"/>
<name>A0A2I1D2G1_ASPC2</name>
<feature type="compositionally biased region" description="Basic and acidic residues" evidence="1">
    <location>
        <begin position="155"/>
        <end position="170"/>
    </location>
</feature>
<dbReference type="RefSeq" id="XP_024692640.1">
    <property type="nucleotide sequence ID" value="XM_024832800.1"/>
</dbReference>
<organism evidence="3 4">
    <name type="scientific">Aspergillus campestris (strain IBT 28561)</name>
    <dbReference type="NCBI Taxonomy" id="1392248"/>
    <lineage>
        <taxon>Eukaryota</taxon>
        <taxon>Fungi</taxon>
        <taxon>Dikarya</taxon>
        <taxon>Ascomycota</taxon>
        <taxon>Pezizomycotina</taxon>
        <taxon>Eurotiomycetes</taxon>
        <taxon>Eurotiomycetidae</taxon>
        <taxon>Eurotiales</taxon>
        <taxon>Aspergillaceae</taxon>
        <taxon>Aspergillus</taxon>
        <taxon>Aspergillus subgen. Circumdati</taxon>
    </lineage>
</organism>
<dbReference type="EMBL" id="MSFM01000006">
    <property type="protein sequence ID" value="PKY04046.1"/>
    <property type="molecule type" value="Genomic_DNA"/>
</dbReference>
<evidence type="ECO:0000256" key="2">
    <source>
        <dbReference type="SAM" id="Phobius"/>
    </source>
</evidence>
<feature type="region of interest" description="Disordered" evidence="1">
    <location>
        <begin position="115"/>
        <end position="170"/>
    </location>
</feature>
<dbReference type="AlphaFoldDB" id="A0A2I1D2G1"/>
<accession>A0A2I1D2G1</accession>
<evidence type="ECO:0000256" key="1">
    <source>
        <dbReference type="SAM" id="MobiDB-lite"/>
    </source>
</evidence>
<keyword evidence="2" id="KW-0472">Membrane</keyword>
<gene>
    <name evidence="3" type="ORF">P168DRAFT_150996</name>
</gene>
<dbReference type="PROSITE" id="PS51257">
    <property type="entry name" value="PROKAR_LIPOPROTEIN"/>
    <property type="match status" value="1"/>
</dbReference>
<keyword evidence="4" id="KW-1185">Reference proteome</keyword>
<comment type="caution">
    <text evidence="3">The sequence shown here is derived from an EMBL/GenBank/DDBJ whole genome shotgun (WGS) entry which is preliminary data.</text>
</comment>